<protein>
    <recommendedName>
        <fullName evidence="5">PNPLA domain-containing protein</fullName>
    </recommendedName>
</protein>
<keyword evidence="3 4" id="KW-0443">Lipid metabolism</keyword>
<feature type="short sequence motif" description="GXSXG" evidence="4">
    <location>
        <begin position="69"/>
        <end position="73"/>
    </location>
</feature>
<dbReference type="PANTHER" id="PTHR14226:SF74">
    <property type="entry name" value="BLR4684 PROTEIN"/>
    <property type="match status" value="1"/>
</dbReference>
<organism evidence="6 7">
    <name type="scientific">Agarivorans albus MKT 106</name>
    <dbReference type="NCBI Taxonomy" id="1331007"/>
    <lineage>
        <taxon>Bacteria</taxon>
        <taxon>Pseudomonadati</taxon>
        <taxon>Pseudomonadota</taxon>
        <taxon>Gammaproteobacteria</taxon>
        <taxon>Alteromonadales</taxon>
        <taxon>Alteromonadaceae</taxon>
        <taxon>Agarivorans</taxon>
    </lineage>
</organism>
<reference evidence="6" key="1">
    <citation type="journal article" date="2013" name="Genome Announc.">
        <title>Draft Genome Sequence of Agarivorans albus Strain MKT 106T, an Agarolytic Marine Bacterium.</title>
        <authorList>
            <person name="Yasuike M."/>
            <person name="Nakamura Y."/>
            <person name="Kai W."/>
            <person name="Fujiwara A."/>
            <person name="Fukui Y."/>
            <person name="Satomi M."/>
            <person name="Sano M."/>
        </authorList>
    </citation>
    <scope>NUCLEOTIDE SEQUENCE [LARGE SCALE GENOMIC DNA]</scope>
</reference>
<evidence type="ECO:0000259" key="5">
    <source>
        <dbReference type="PROSITE" id="PS51635"/>
    </source>
</evidence>
<evidence type="ECO:0000256" key="3">
    <source>
        <dbReference type="ARBA" id="ARBA00023098"/>
    </source>
</evidence>
<accession>R9PLC3</accession>
<dbReference type="EMBL" id="BARX01000013">
    <property type="protein sequence ID" value="GAD02068.1"/>
    <property type="molecule type" value="Genomic_DNA"/>
</dbReference>
<evidence type="ECO:0000256" key="1">
    <source>
        <dbReference type="ARBA" id="ARBA00022801"/>
    </source>
</evidence>
<keyword evidence="7" id="KW-1185">Reference proteome</keyword>
<keyword evidence="1 4" id="KW-0378">Hydrolase</keyword>
<dbReference type="GO" id="GO:0016042">
    <property type="term" value="P:lipid catabolic process"/>
    <property type="evidence" value="ECO:0007669"/>
    <property type="project" value="UniProtKB-UniRule"/>
</dbReference>
<evidence type="ECO:0000256" key="4">
    <source>
        <dbReference type="PROSITE-ProRule" id="PRU01161"/>
    </source>
</evidence>
<comment type="caution">
    <text evidence="6">The sequence shown here is derived from an EMBL/GenBank/DDBJ whole genome shotgun (WGS) entry which is preliminary data.</text>
</comment>
<dbReference type="RefSeq" id="WP_016401836.1">
    <property type="nucleotide sequence ID" value="NZ_BARX01000013.1"/>
</dbReference>
<feature type="active site" description="Proton acceptor" evidence="4">
    <location>
        <position position="215"/>
    </location>
</feature>
<dbReference type="InterPro" id="IPR002641">
    <property type="entry name" value="PNPLA_dom"/>
</dbReference>
<dbReference type="InterPro" id="IPR050301">
    <property type="entry name" value="NTE"/>
</dbReference>
<dbReference type="Proteomes" id="UP000014461">
    <property type="component" value="Unassembled WGS sequence"/>
</dbReference>
<feature type="short sequence motif" description="GXGXXG" evidence="4">
    <location>
        <begin position="40"/>
        <end position="45"/>
    </location>
</feature>
<feature type="short sequence motif" description="DGA/G" evidence="4">
    <location>
        <begin position="215"/>
        <end position="217"/>
    </location>
</feature>
<dbReference type="SUPFAM" id="SSF52151">
    <property type="entry name" value="FabD/lysophospholipase-like"/>
    <property type="match status" value="1"/>
</dbReference>
<dbReference type="GO" id="GO:0016787">
    <property type="term" value="F:hydrolase activity"/>
    <property type="evidence" value="ECO:0007669"/>
    <property type="project" value="UniProtKB-UniRule"/>
</dbReference>
<name>R9PLC3_AGAAL</name>
<evidence type="ECO:0000313" key="7">
    <source>
        <dbReference type="Proteomes" id="UP000014461"/>
    </source>
</evidence>
<keyword evidence="2 4" id="KW-0442">Lipid degradation</keyword>
<dbReference type="PANTHER" id="PTHR14226">
    <property type="entry name" value="NEUROPATHY TARGET ESTERASE/SWISS CHEESE D.MELANOGASTER"/>
    <property type="match status" value="1"/>
</dbReference>
<dbReference type="AlphaFoldDB" id="R9PLC3"/>
<feature type="active site" description="Nucleophile" evidence="4">
    <location>
        <position position="71"/>
    </location>
</feature>
<dbReference type="InterPro" id="IPR016035">
    <property type="entry name" value="Acyl_Trfase/lysoPLipase"/>
</dbReference>
<proteinExistence type="predicted"/>
<evidence type="ECO:0000256" key="2">
    <source>
        <dbReference type="ARBA" id="ARBA00022963"/>
    </source>
</evidence>
<dbReference type="STRING" id="1331007.AALB_2148"/>
<feature type="domain" description="PNPLA" evidence="5">
    <location>
        <begin position="36"/>
        <end position="228"/>
    </location>
</feature>
<dbReference type="Gene3D" id="3.40.1090.10">
    <property type="entry name" value="Cytosolic phospholipase A2 catalytic domain"/>
    <property type="match status" value="1"/>
</dbReference>
<gene>
    <name evidence="6" type="ORF">AALB_2148</name>
</gene>
<dbReference type="PROSITE" id="PS51635">
    <property type="entry name" value="PNPLA"/>
    <property type="match status" value="1"/>
</dbReference>
<evidence type="ECO:0000313" key="6">
    <source>
        <dbReference type="EMBL" id="GAD02068.1"/>
    </source>
</evidence>
<dbReference type="Pfam" id="PF01734">
    <property type="entry name" value="Patatin"/>
    <property type="match status" value="1"/>
</dbReference>
<sequence length="345" mass="37974">MSEPLRFWGNEAPNFLYDKDANTTVLRTSSNSLNILALSGGGANGAYGAGIINGMYESGNLPDFAVVTGVSAGALIAPFVFVGGDDIVTMKNIMLGISDKRILAKRNYLNAVFKDGVSSGQGLNEFIAATFDEQMIAKIAATHNSGKRLFIGTTHFDSGRQVVWNLGQIAASDHPNKEQLIHQVLSASSSIPGIFPPQFIEVNASGESLEEMHVDGGLSAQMFADPAGFDYNNIAQALGIDSLPNIYVVRNGRLDLPYQHLKDRGVELLGRSVQSLTLNQNRGDLYRILYFSEKFNFDTKFTYVTANFTEKKKSKKMFDEDYMLALYHYGFTKAINKQQWHTELP</sequence>